<evidence type="ECO:0000313" key="7">
    <source>
        <dbReference type="Proteomes" id="UP001379945"/>
    </source>
</evidence>
<protein>
    <submittedName>
        <fullName evidence="6">Methyl-accepting chemotaxis protein</fullName>
    </submittedName>
</protein>
<keyword evidence="7" id="KW-1185">Reference proteome</keyword>
<evidence type="ECO:0000256" key="1">
    <source>
        <dbReference type="ARBA" id="ARBA00023224"/>
    </source>
</evidence>
<dbReference type="RefSeq" id="WP_341398386.1">
    <property type="nucleotide sequence ID" value="NZ_JBBUTI010000004.1"/>
</dbReference>
<reference evidence="6 7" key="1">
    <citation type="submission" date="2024-04" db="EMBL/GenBank/DDBJ databases">
        <title>Novel species of the genus Ideonella isolated from streams.</title>
        <authorList>
            <person name="Lu H."/>
        </authorList>
    </citation>
    <scope>NUCLEOTIDE SEQUENCE [LARGE SCALE GENOMIC DNA]</scope>
    <source>
        <strain evidence="6 7">LYT19W</strain>
    </source>
</reference>
<gene>
    <name evidence="6" type="ORF">AACH00_07125</name>
</gene>
<evidence type="ECO:0000256" key="3">
    <source>
        <dbReference type="SAM" id="MobiDB-lite"/>
    </source>
</evidence>
<feature type="domain" description="Methyl-accepting transducer" evidence="5">
    <location>
        <begin position="192"/>
        <end position="276"/>
    </location>
</feature>
<sequence>MSYQTSTLAPADAPLVPALPGGERTIWATLGPWLTPVLAVALAAGAAAVLPLGGWGPVAAAALGGALAVAVTLVLQRWWRPASARAAGLAQTAGQLNGAEPFIDLMCEQLNGALQQCETDVLGVVDTLDQVHAASQAQTYRIEAATANARELAGVLDEKRMVDRQLSAILQMFVDRQEQELEGNAERVKRLQEVRGLGPMVDVIAEVARHTNILAINASIEAARAGESGRGFAVVAGEVRRLAAQTASAAVEIGNRINNVTSGIDQEVMKAQKAGERDHGTRSMRDVLGDIEAMHGRFAEAAERLRGDTGIGEGNTAIRNGLSEALGLIQFQDVLRQRVGQVQASLDALSGHLAATEANAIAAGQGKAVATPRTAGLLALLAEQKAAYVMNSQRHTHQSVTGQKVATQEERPPIELF</sequence>
<dbReference type="Gene3D" id="1.10.287.950">
    <property type="entry name" value="Methyl-accepting chemotaxis protein"/>
    <property type="match status" value="1"/>
</dbReference>
<organism evidence="6 7">
    <name type="scientific">Ideonella margarita</name>
    <dbReference type="NCBI Taxonomy" id="2984191"/>
    <lineage>
        <taxon>Bacteria</taxon>
        <taxon>Pseudomonadati</taxon>
        <taxon>Pseudomonadota</taxon>
        <taxon>Betaproteobacteria</taxon>
        <taxon>Burkholderiales</taxon>
        <taxon>Sphaerotilaceae</taxon>
        <taxon>Ideonella</taxon>
    </lineage>
</organism>
<evidence type="ECO:0000259" key="5">
    <source>
        <dbReference type="PROSITE" id="PS50111"/>
    </source>
</evidence>
<dbReference type="Pfam" id="PF00015">
    <property type="entry name" value="MCPsignal"/>
    <property type="match status" value="1"/>
</dbReference>
<accession>A0ABU9C2L6</accession>
<evidence type="ECO:0000313" key="6">
    <source>
        <dbReference type="EMBL" id="MEK8046108.1"/>
    </source>
</evidence>
<evidence type="ECO:0000256" key="2">
    <source>
        <dbReference type="PROSITE-ProRule" id="PRU00284"/>
    </source>
</evidence>
<dbReference type="InterPro" id="IPR004089">
    <property type="entry name" value="MCPsignal_dom"/>
</dbReference>
<feature type="compositionally biased region" description="Polar residues" evidence="3">
    <location>
        <begin position="394"/>
        <end position="406"/>
    </location>
</feature>
<keyword evidence="4" id="KW-0472">Membrane</keyword>
<dbReference type="PROSITE" id="PS50111">
    <property type="entry name" value="CHEMOTAXIS_TRANSDUC_2"/>
    <property type="match status" value="1"/>
</dbReference>
<dbReference type="SUPFAM" id="SSF58104">
    <property type="entry name" value="Methyl-accepting chemotaxis protein (MCP) signaling domain"/>
    <property type="match status" value="1"/>
</dbReference>
<dbReference type="EMBL" id="JBBUTI010000004">
    <property type="protein sequence ID" value="MEK8046108.1"/>
    <property type="molecule type" value="Genomic_DNA"/>
</dbReference>
<feature type="transmembrane region" description="Helical" evidence="4">
    <location>
        <begin position="33"/>
        <end position="52"/>
    </location>
</feature>
<keyword evidence="4" id="KW-1133">Transmembrane helix</keyword>
<feature type="region of interest" description="Disordered" evidence="3">
    <location>
        <begin position="394"/>
        <end position="417"/>
    </location>
</feature>
<dbReference type="SMART" id="SM00283">
    <property type="entry name" value="MA"/>
    <property type="match status" value="1"/>
</dbReference>
<dbReference type="Proteomes" id="UP001379945">
    <property type="component" value="Unassembled WGS sequence"/>
</dbReference>
<dbReference type="PANTHER" id="PTHR32089">
    <property type="entry name" value="METHYL-ACCEPTING CHEMOTAXIS PROTEIN MCPB"/>
    <property type="match status" value="1"/>
</dbReference>
<feature type="compositionally biased region" description="Basic and acidic residues" evidence="3">
    <location>
        <begin position="407"/>
        <end position="417"/>
    </location>
</feature>
<dbReference type="PANTHER" id="PTHR32089:SF112">
    <property type="entry name" value="LYSOZYME-LIKE PROTEIN-RELATED"/>
    <property type="match status" value="1"/>
</dbReference>
<keyword evidence="4" id="KW-0812">Transmembrane</keyword>
<comment type="caution">
    <text evidence="6">The sequence shown here is derived from an EMBL/GenBank/DDBJ whole genome shotgun (WGS) entry which is preliminary data.</text>
</comment>
<proteinExistence type="predicted"/>
<keyword evidence="1 2" id="KW-0807">Transducer</keyword>
<name>A0ABU9C2L6_9BURK</name>
<feature type="transmembrane region" description="Helical" evidence="4">
    <location>
        <begin position="58"/>
        <end position="75"/>
    </location>
</feature>
<evidence type="ECO:0000256" key="4">
    <source>
        <dbReference type="SAM" id="Phobius"/>
    </source>
</evidence>